<feature type="transmembrane region" description="Helical" evidence="1">
    <location>
        <begin position="43"/>
        <end position="60"/>
    </location>
</feature>
<sequence>MTSSLQPDASRDAQREQVITQLQQVIQRVPEQSEFTNTRRYQVLGPLFTLISLAMLAWGIHQGKTGMLLCGLFLTALFALVTWQHRHAGQHAFMRLTRRQLFVDSLSAPVNLTDVVDVHVKDEGLLTLQQLTLRPGCPLPTHRPVRQVFGNQAMAFHSPEPHIRIHSAGLMSAGRKLAIDDIAALLDAYCQAANAQQQLDELQGRG</sequence>
<feature type="transmembrane region" description="Helical" evidence="1">
    <location>
        <begin position="66"/>
        <end position="85"/>
    </location>
</feature>
<reference evidence="2 3" key="1">
    <citation type="submission" date="2018-03" db="EMBL/GenBank/DDBJ databases">
        <title>Draft genome sequence of the plant growth promoting rhizobacterium Pseudomonas protegens strain BNJ-SS-45 isolated from wheat (Triticum aestivum) rhizosphere.</title>
        <authorList>
            <person name="Bajpai A."/>
            <person name="Shende K."/>
            <person name="Meena N."/>
            <person name="Upadhyayula S.R."/>
            <person name="Suravajhala P."/>
            <person name="Medicherla K.M."/>
            <person name="Johri B.N."/>
        </authorList>
    </citation>
    <scope>NUCLEOTIDE SEQUENCE [LARGE SCALE GENOMIC DNA]</scope>
    <source>
        <strain evidence="2 3">BNJ-SS-45</strain>
    </source>
</reference>
<dbReference type="RefSeq" id="WP_060838976.1">
    <property type="nucleotide sequence ID" value="NZ_PIZE01000014.1"/>
</dbReference>
<gene>
    <name evidence="2" type="ORF">C5U62_02825</name>
</gene>
<dbReference type="EMBL" id="PYJM01000001">
    <property type="protein sequence ID" value="PUA46929.1"/>
    <property type="molecule type" value="Genomic_DNA"/>
</dbReference>
<keyword evidence="1" id="KW-0472">Membrane</keyword>
<name>A0A2T6GRY7_9PSED</name>
<comment type="caution">
    <text evidence="2">The sequence shown here is derived from an EMBL/GenBank/DDBJ whole genome shotgun (WGS) entry which is preliminary data.</text>
</comment>
<dbReference type="AlphaFoldDB" id="A0A2T6GRY7"/>
<evidence type="ECO:0000313" key="2">
    <source>
        <dbReference type="EMBL" id="PUA46929.1"/>
    </source>
</evidence>
<keyword evidence="1" id="KW-0812">Transmembrane</keyword>
<protein>
    <submittedName>
        <fullName evidence="2">Uncharacterized protein</fullName>
    </submittedName>
</protein>
<evidence type="ECO:0000313" key="3">
    <source>
        <dbReference type="Proteomes" id="UP000244178"/>
    </source>
</evidence>
<organism evidence="2 3">
    <name type="scientific">Pseudomonas protegens</name>
    <dbReference type="NCBI Taxonomy" id="380021"/>
    <lineage>
        <taxon>Bacteria</taxon>
        <taxon>Pseudomonadati</taxon>
        <taxon>Pseudomonadota</taxon>
        <taxon>Gammaproteobacteria</taxon>
        <taxon>Pseudomonadales</taxon>
        <taxon>Pseudomonadaceae</taxon>
        <taxon>Pseudomonas</taxon>
    </lineage>
</organism>
<keyword evidence="1" id="KW-1133">Transmembrane helix</keyword>
<dbReference type="Proteomes" id="UP000244178">
    <property type="component" value="Unassembled WGS sequence"/>
</dbReference>
<proteinExistence type="predicted"/>
<evidence type="ECO:0000256" key="1">
    <source>
        <dbReference type="SAM" id="Phobius"/>
    </source>
</evidence>
<accession>A0A2T6GRY7</accession>